<geneLocation type="mitochondrion" evidence="2"/>
<reference evidence="2" key="1">
    <citation type="submission" date="2019-03" db="EMBL/GenBank/DDBJ databases">
        <title>Largest Complete Mitochondrial Genome of a Gymnosperm, Sitka Spruce (Picea sitchensis), Indicates Complex Physical Structure.</title>
        <authorList>
            <person name="Jackman S.D."/>
            <person name="Coombe L."/>
            <person name="Warren R."/>
            <person name="Kirk H."/>
            <person name="Trinh E."/>
            <person name="McLeod T."/>
            <person name="Pleasance S."/>
            <person name="Pandoh P."/>
            <person name="Zhao Y."/>
            <person name="Coope R."/>
            <person name="Bousquet J."/>
            <person name="Bohlmann J.C."/>
            <person name="Jones S.J.M."/>
            <person name="Birol I."/>
        </authorList>
    </citation>
    <scope>NUCLEOTIDE SEQUENCE</scope>
    <source>
        <strain evidence="2">Q903</strain>
    </source>
</reference>
<accession>A0A6B9XQM6</accession>
<proteinExistence type="predicted"/>
<evidence type="ECO:0000256" key="1">
    <source>
        <dbReference type="SAM" id="MobiDB-lite"/>
    </source>
</evidence>
<feature type="compositionally biased region" description="Basic and acidic residues" evidence="1">
    <location>
        <begin position="40"/>
        <end position="55"/>
    </location>
</feature>
<evidence type="ECO:0000313" key="2">
    <source>
        <dbReference type="EMBL" id="QHR89879.1"/>
    </source>
</evidence>
<name>A0A6B9XQM6_PICSI</name>
<organism evidence="2">
    <name type="scientific">Picea sitchensis</name>
    <name type="common">Sitka spruce</name>
    <name type="synonym">Pinus sitchensis</name>
    <dbReference type="NCBI Taxonomy" id="3332"/>
    <lineage>
        <taxon>Eukaryota</taxon>
        <taxon>Viridiplantae</taxon>
        <taxon>Streptophyta</taxon>
        <taxon>Embryophyta</taxon>
        <taxon>Tracheophyta</taxon>
        <taxon>Spermatophyta</taxon>
        <taxon>Pinopsida</taxon>
        <taxon>Pinidae</taxon>
        <taxon>Conifers I</taxon>
        <taxon>Pinales</taxon>
        <taxon>Pinaceae</taxon>
        <taxon>Picea</taxon>
    </lineage>
</organism>
<protein>
    <submittedName>
        <fullName evidence="2">Uncharacterized protein</fullName>
    </submittedName>
</protein>
<dbReference type="EMBL" id="MK697699">
    <property type="protein sequence ID" value="QHR89879.1"/>
    <property type="molecule type" value="Genomic_DNA"/>
</dbReference>
<keyword evidence="2" id="KW-0496">Mitochondrion</keyword>
<gene>
    <name evidence="2" type="primary">orf03924</name>
    <name evidence="2" type="ORF">Q903MT_gene3901</name>
</gene>
<feature type="region of interest" description="Disordered" evidence="1">
    <location>
        <begin position="29"/>
        <end position="55"/>
    </location>
</feature>
<sequence length="55" mass="6221">MTMGAGCEVERPSINLHIQAMHATFSTGGRSFMHAQPTTARRDRYDRESPIHHII</sequence>
<dbReference type="AlphaFoldDB" id="A0A6B9XQM6"/>